<dbReference type="Proteomes" id="UP000235616">
    <property type="component" value="Unassembled WGS sequence"/>
</dbReference>
<name>A0A2N7VF94_9BURK</name>
<organism evidence="1 2">
    <name type="scientific">Trinickia dabaoshanensis</name>
    <dbReference type="NCBI Taxonomy" id="564714"/>
    <lineage>
        <taxon>Bacteria</taxon>
        <taxon>Pseudomonadati</taxon>
        <taxon>Pseudomonadota</taxon>
        <taxon>Betaproteobacteria</taxon>
        <taxon>Burkholderiales</taxon>
        <taxon>Burkholderiaceae</taxon>
        <taxon>Trinickia</taxon>
    </lineage>
</organism>
<proteinExistence type="predicted"/>
<reference evidence="1 2" key="1">
    <citation type="submission" date="2018-01" db="EMBL/GenBank/DDBJ databases">
        <title>Whole genome analyses suggest that Burkholderia sensu lato contains two further novel genera in the rhizoxinica-symbiotica group Mycetohabitans gen. nov., and Trinickia gen. nov.: implications for the evolution of diazotrophy and nodulation in the Burkholderiaceae.</title>
        <authorList>
            <person name="Estrada-de los Santos P."/>
            <person name="Palmer M."/>
            <person name="Chavez-Ramirez B."/>
            <person name="Beukes C."/>
            <person name="Steenkamp E.T."/>
            <person name="Hirsch A.M."/>
            <person name="Manyaka P."/>
            <person name="Maluk M."/>
            <person name="Lafos M."/>
            <person name="Crook M."/>
            <person name="Gross E."/>
            <person name="Simon M.F."/>
            <person name="Bueno dos Reis Junior F."/>
            <person name="Poole P.S."/>
            <person name="Venter S.N."/>
            <person name="James E.K."/>
        </authorList>
    </citation>
    <scope>NUCLEOTIDE SEQUENCE [LARGE SCALE GENOMIC DNA]</scope>
    <source>
        <strain evidence="1 2">GIMN1.004</strain>
    </source>
</reference>
<protein>
    <submittedName>
        <fullName evidence="1">Uncharacterized protein</fullName>
    </submittedName>
</protein>
<dbReference type="InterPro" id="IPR058064">
    <property type="entry name" value="STM2901-like"/>
</dbReference>
<dbReference type="InterPro" id="IPR058522">
    <property type="entry name" value="DUF8209"/>
</dbReference>
<comment type="caution">
    <text evidence="1">The sequence shown here is derived from an EMBL/GenBank/DDBJ whole genome shotgun (WGS) entry which is preliminary data.</text>
</comment>
<dbReference type="RefSeq" id="WP_102648233.1">
    <property type="nucleotide sequence ID" value="NZ_PNYA01000028.1"/>
</dbReference>
<dbReference type="EMBL" id="PNYA01000028">
    <property type="protein sequence ID" value="PMS15822.1"/>
    <property type="molecule type" value="Genomic_DNA"/>
</dbReference>
<keyword evidence="2" id="KW-1185">Reference proteome</keyword>
<evidence type="ECO:0000313" key="2">
    <source>
        <dbReference type="Proteomes" id="UP000235616"/>
    </source>
</evidence>
<dbReference type="NCBIfam" id="NF045926">
    <property type="entry name" value="STM2901_fam"/>
    <property type="match status" value="1"/>
</dbReference>
<dbReference type="OrthoDB" id="8815988at2"/>
<dbReference type="Pfam" id="PF26636">
    <property type="entry name" value="DUF8209"/>
    <property type="match status" value="1"/>
</dbReference>
<dbReference type="AlphaFoldDB" id="A0A2N7VF94"/>
<gene>
    <name evidence="1" type="ORF">C0Z18_25415</name>
</gene>
<accession>A0A2N7VF94</accession>
<sequence length="143" mass="16161">MNNTYSYGSHKDLEPTELFLFIAAEQTCEQLGIDDVEYVILIFSGLPILPTRAKPLGATKGTSIASVMSRSLFRYELKKKVLPTFTLNSIKRLRWILTHKLSTFVGRTLPGVGWVLLANDVAQIGYHTVIQYNRIVSPEDRVF</sequence>
<evidence type="ECO:0000313" key="1">
    <source>
        <dbReference type="EMBL" id="PMS15822.1"/>
    </source>
</evidence>